<dbReference type="InterPro" id="IPR013108">
    <property type="entry name" value="Amidohydro_3"/>
</dbReference>
<proteinExistence type="predicted"/>
<dbReference type="InterPro" id="IPR011059">
    <property type="entry name" value="Metal-dep_hydrolase_composite"/>
</dbReference>
<reference evidence="2 3" key="1">
    <citation type="journal article" date="2019" name="Int. J. Syst. Evol. Microbiol.">
        <title>The Global Catalogue of Microorganisms (GCM) 10K type strain sequencing project: providing services to taxonomists for standard genome sequencing and annotation.</title>
        <authorList>
            <consortium name="The Broad Institute Genomics Platform"/>
            <consortium name="The Broad Institute Genome Sequencing Center for Infectious Disease"/>
            <person name="Wu L."/>
            <person name="Ma J."/>
        </authorList>
    </citation>
    <scope>NUCLEOTIDE SEQUENCE [LARGE SCALE GENOMIC DNA]</scope>
    <source>
        <strain evidence="2 3">JCM 15309</strain>
    </source>
</reference>
<gene>
    <name evidence="2" type="ORF">GCM10009798_33610</name>
</gene>
<dbReference type="Gene3D" id="3.10.310.70">
    <property type="match status" value="1"/>
</dbReference>
<evidence type="ECO:0000313" key="3">
    <source>
        <dbReference type="Proteomes" id="UP001500571"/>
    </source>
</evidence>
<name>A0ABN2RJK0_9ACTN</name>
<organism evidence="2 3">
    <name type="scientific">Nocardioides panacihumi</name>
    <dbReference type="NCBI Taxonomy" id="400774"/>
    <lineage>
        <taxon>Bacteria</taxon>
        <taxon>Bacillati</taxon>
        <taxon>Actinomycetota</taxon>
        <taxon>Actinomycetes</taxon>
        <taxon>Propionibacteriales</taxon>
        <taxon>Nocardioidaceae</taxon>
        <taxon>Nocardioides</taxon>
    </lineage>
</organism>
<sequence length="429" mass="45420">MSLHLRDVEVDGTRTDVCVVDGHVARVGRGRCGHPPGAHPTEVEGRGGALIPGLHDHHLHVLALTAAWSSVDCGPGLEALRGAPGSGWVRGVNAEASVDRHALDRLVPDRPVRVQHRSGGLWMLNSAALRLVAHVLDDTDDVERDEGGVPTGRLWRYDARLRPALPAVSPELGEVGRRLARLGLTGVTDATPDLDESAISLLGTLPQRLLLLGDPAGVGPRKLLLRDHDLPDYNALAATVEASHSKGRPLAVHCVTRESLLLTLAVLDDVGALPGDRIEHAAICPAETARWIAGLGVAVVTQPDFLRSRGSSYIRDLPAEDVGDLYPYAGLREHGVRVAASSDAPFGEVDPWRVIATAADRPIGSHENVPARTALDGYLSEPLDPGGPPRRVAPGAPADMILLDVPLATALRAPDRGVVRSTWIAGKAV</sequence>
<comment type="caution">
    <text evidence="2">The sequence shown here is derived from an EMBL/GenBank/DDBJ whole genome shotgun (WGS) entry which is preliminary data.</text>
</comment>
<dbReference type="PANTHER" id="PTHR22642">
    <property type="entry name" value="IMIDAZOLONEPROPIONASE"/>
    <property type="match status" value="1"/>
</dbReference>
<evidence type="ECO:0000259" key="1">
    <source>
        <dbReference type="Pfam" id="PF07969"/>
    </source>
</evidence>
<dbReference type="PANTHER" id="PTHR22642:SF2">
    <property type="entry name" value="PROTEIN LONG AFTER FAR-RED 3"/>
    <property type="match status" value="1"/>
</dbReference>
<evidence type="ECO:0000313" key="2">
    <source>
        <dbReference type="EMBL" id="GAA1970164.1"/>
    </source>
</evidence>
<dbReference type="SUPFAM" id="SSF51556">
    <property type="entry name" value="Metallo-dependent hydrolases"/>
    <property type="match status" value="1"/>
</dbReference>
<dbReference type="SUPFAM" id="SSF51338">
    <property type="entry name" value="Composite domain of metallo-dependent hydrolases"/>
    <property type="match status" value="1"/>
</dbReference>
<accession>A0ABN2RJK0</accession>
<dbReference type="InterPro" id="IPR032466">
    <property type="entry name" value="Metal_Hydrolase"/>
</dbReference>
<keyword evidence="3" id="KW-1185">Reference proteome</keyword>
<dbReference type="Gene3D" id="3.20.20.140">
    <property type="entry name" value="Metal-dependent hydrolases"/>
    <property type="match status" value="2"/>
</dbReference>
<dbReference type="Proteomes" id="UP001500571">
    <property type="component" value="Unassembled WGS sequence"/>
</dbReference>
<dbReference type="Pfam" id="PF07969">
    <property type="entry name" value="Amidohydro_3"/>
    <property type="match status" value="1"/>
</dbReference>
<dbReference type="EMBL" id="BAAAPB010000004">
    <property type="protein sequence ID" value="GAA1970164.1"/>
    <property type="molecule type" value="Genomic_DNA"/>
</dbReference>
<feature type="domain" description="Amidohydrolase 3" evidence="1">
    <location>
        <begin position="46"/>
        <end position="429"/>
    </location>
</feature>
<dbReference type="Gene3D" id="2.30.40.10">
    <property type="entry name" value="Urease, subunit C, domain 1"/>
    <property type="match status" value="1"/>
</dbReference>
<protein>
    <submittedName>
        <fullName evidence="2">Amidohydrolase family protein</fullName>
    </submittedName>
</protein>
<dbReference type="RefSeq" id="WP_344046774.1">
    <property type="nucleotide sequence ID" value="NZ_BAAAPB010000004.1"/>
</dbReference>